<dbReference type="InterPro" id="IPR050327">
    <property type="entry name" value="Proton-linked_MCT"/>
</dbReference>
<dbReference type="InterPro" id="IPR020846">
    <property type="entry name" value="MFS_dom"/>
</dbReference>
<reference evidence="3" key="1">
    <citation type="submission" date="2018-05" db="EMBL/GenBank/DDBJ databases">
        <authorList>
            <person name="Lanie J.A."/>
            <person name="Ng W.-L."/>
            <person name="Kazmierczak K.M."/>
            <person name="Andrzejewski T.M."/>
            <person name="Davidsen T.M."/>
            <person name="Wayne K.J."/>
            <person name="Tettelin H."/>
            <person name="Glass J.I."/>
            <person name="Rusch D."/>
            <person name="Podicherti R."/>
            <person name="Tsui H.-C.T."/>
            <person name="Winkler M.E."/>
        </authorList>
    </citation>
    <scope>NUCLEOTIDE SEQUENCE</scope>
</reference>
<keyword evidence="1" id="KW-0812">Transmembrane</keyword>
<feature type="transmembrane region" description="Helical" evidence="1">
    <location>
        <begin position="322"/>
        <end position="340"/>
    </location>
</feature>
<proteinExistence type="predicted"/>
<dbReference type="SUPFAM" id="SSF103473">
    <property type="entry name" value="MFS general substrate transporter"/>
    <property type="match status" value="1"/>
</dbReference>
<accession>A0A382MK61</accession>
<feature type="transmembrane region" description="Helical" evidence="1">
    <location>
        <begin position="141"/>
        <end position="163"/>
    </location>
</feature>
<feature type="transmembrane region" description="Helical" evidence="1">
    <location>
        <begin position="352"/>
        <end position="379"/>
    </location>
</feature>
<feature type="transmembrane region" description="Helical" evidence="1">
    <location>
        <begin position="84"/>
        <end position="102"/>
    </location>
</feature>
<dbReference type="PANTHER" id="PTHR11360:SF284">
    <property type="entry name" value="EG:103B4.3 PROTEIN-RELATED"/>
    <property type="match status" value="1"/>
</dbReference>
<dbReference type="GO" id="GO:0022857">
    <property type="term" value="F:transmembrane transporter activity"/>
    <property type="evidence" value="ECO:0007669"/>
    <property type="project" value="InterPro"/>
</dbReference>
<evidence type="ECO:0000259" key="2">
    <source>
        <dbReference type="PROSITE" id="PS50850"/>
    </source>
</evidence>
<protein>
    <recommendedName>
        <fullName evidence="2">Major facilitator superfamily (MFS) profile domain-containing protein</fullName>
    </recommendedName>
</protein>
<feature type="non-terminal residue" evidence="3">
    <location>
        <position position="1"/>
    </location>
</feature>
<dbReference type="PROSITE" id="PS50850">
    <property type="entry name" value="MFS"/>
    <property type="match status" value="1"/>
</dbReference>
<dbReference type="AlphaFoldDB" id="A0A382MK61"/>
<feature type="transmembrane region" description="Helical" evidence="1">
    <location>
        <begin position="232"/>
        <end position="255"/>
    </location>
</feature>
<feature type="transmembrane region" description="Helical" evidence="1">
    <location>
        <begin position="261"/>
        <end position="285"/>
    </location>
</feature>
<feature type="transmembrane region" description="Helical" evidence="1">
    <location>
        <begin position="108"/>
        <end position="129"/>
    </location>
</feature>
<dbReference type="InterPro" id="IPR036259">
    <property type="entry name" value="MFS_trans_sf"/>
</dbReference>
<gene>
    <name evidence="3" type="ORF">METZ01_LOCUS301369</name>
</gene>
<dbReference type="EMBL" id="UINC01093805">
    <property type="protein sequence ID" value="SVC48515.1"/>
    <property type="molecule type" value="Genomic_DNA"/>
</dbReference>
<dbReference type="InterPro" id="IPR011701">
    <property type="entry name" value="MFS"/>
</dbReference>
<feature type="transmembrane region" description="Helical" evidence="1">
    <location>
        <begin position="12"/>
        <end position="43"/>
    </location>
</feature>
<keyword evidence="1" id="KW-0472">Membrane</keyword>
<evidence type="ECO:0000256" key="1">
    <source>
        <dbReference type="SAM" id="Phobius"/>
    </source>
</evidence>
<dbReference type="Gene3D" id="1.20.1250.20">
    <property type="entry name" value="MFS general substrate transporter like domains"/>
    <property type="match status" value="2"/>
</dbReference>
<sequence>TLRPLFPTGDIFYGWWLVGVAAFLLTLMSLTVFQGLGTILVALERQFGWSRTALSGAFSLARVEGAILGPVEGFLVDRIGTRKMVLIGYILMGLGFIWLGQVKTLWEFYASFMIISLGSGLGGWLAIIAMVNNWFTRQRTFAMASAMSGIHFGGLLVPLLALGIETFEFRGAATIIGVFLLIVVGPAAKAIRNRPEDMGLQPDGDSERLSESVLTEDEEPDFTVGQALRTPAFWILTIMQVASSIAIVTLALHLVPKLTDMGMTLSGAGTVVLTYTIVALPSQFLSGYFADRLPKTLMIAIFLAIQGIAITIIAFADSVLLAYIFALLYGIGFGGRNPLTTAIRGEYFGRKAFATIMGISQFPMNIGMIGAPLFAGYMFDTTN</sequence>
<dbReference type="PANTHER" id="PTHR11360">
    <property type="entry name" value="MONOCARBOXYLATE TRANSPORTER"/>
    <property type="match status" value="1"/>
</dbReference>
<name>A0A382MK61_9ZZZZ</name>
<feature type="transmembrane region" description="Helical" evidence="1">
    <location>
        <begin position="169"/>
        <end position="188"/>
    </location>
</feature>
<organism evidence="3">
    <name type="scientific">marine metagenome</name>
    <dbReference type="NCBI Taxonomy" id="408172"/>
    <lineage>
        <taxon>unclassified sequences</taxon>
        <taxon>metagenomes</taxon>
        <taxon>ecological metagenomes</taxon>
    </lineage>
</organism>
<feature type="non-terminal residue" evidence="3">
    <location>
        <position position="383"/>
    </location>
</feature>
<feature type="domain" description="Major facilitator superfamily (MFS) profile" evidence="2">
    <location>
        <begin position="15"/>
        <end position="383"/>
    </location>
</feature>
<evidence type="ECO:0000313" key="3">
    <source>
        <dbReference type="EMBL" id="SVC48515.1"/>
    </source>
</evidence>
<dbReference type="Pfam" id="PF07690">
    <property type="entry name" value="MFS_1"/>
    <property type="match status" value="1"/>
</dbReference>
<keyword evidence="1" id="KW-1133">Transmembrane helix</keyword>
<feature type="transmembrane region" description="Helical" evidence="1">
    <location>
        <begin position="297"/>
        <end position="316"/>
    </location>
</feature>